<dbReference type="Pfam" id="PF06984">
    <property type="entry name" value="MRP-L47"/>
    <property type="match status" value="1"/>
</dbReference>
<evidence type="ECO:0000256" key="6">
    <source>
        <dbReference type="ARBA" id="ARBA00035399"/>
    </source>
</evidence>
<organism evidence="9 10">
    <name type="scientific">Hortaea werneckii</name>
    <name type="common">Black yeast</name>
    <name type="synonym">Cladosporium werneckii</name>
    <dbReference type="NCBI Taxonomy" id="91943"/>
    <lineage>
        <taxon>Eukaryota</taxon>
        <taxon>Fungi</taxon>
        <taxon>Dikarya</taxon>
        <taxon>Ascomycota</taxon>
        <taxon>Pezizomycotina</taxon>
        <taxon>Dothideomycetes</taxon>
        <taxon>Dothideomycetidae</taxon>
        <taxon>Mycosphaerellales</taxon>
        <taxon>Teratosphaeriaceae</taxon>
        <taxon>Hortaea</taxon>
    </lineage>
</organism>
<dbReference type="Proteomes" id="UP000281245">
    <property type="component" value="Unassembled WGS sequence"/>
</dbReference>
<keyword evidence="5 8" id="KW-0472">Membrane</keyword>
<dbReference type="AlphaFoldDB" id="A0A3M6WSI7"/>
<accession>A0A3M6WSI7</accession>
<dbReference type="GO" id="GO:0003735">
    <property type="term" value="F:structural constituent of ribosome"/>
    <property type="evidence" value="ECO:0007669"/>
    <property type="project" value="InterPro"/>
</dbReference>
<feature type="transmembrane region" description="Helical" evidence="8">
    <location>
        <begin position="76"/>
        <end position="97"/>
    </location>
</feature>
<dbReference type="FunFam" id="1.20.1250.20:FF:000306">
    <property type="entry name" value="MFS multidrug transporter, putative"/>
    <property type="match status" value="1"/>
</dbReference>
<dbReference type="VEuPathDB" id="FungiDB:BTJ68_11850"/>
<evidence type="ECO:0000256" key="1">
    <source>
        <dbReference type="ARBA" id="ARBA00004141"/>
    </source>
</evidence>
<dbReference type="Gene3D" id="6.10.330.20">
    <property type="match status" value="1"/>
</dbReference>
<dbReference type="InterPro" id="IPR011701">
    <property type="entry name" value="MFS"/>
</dbReference>
<feature type="region of interest" description="Disordered" evidence="7">
    <location>
        <begin position="358"/>
        <end position="393"/>
    </location>
</feature>
<evidence type="ECO:0000256" key="7">
    <source>
        <dbReference type="SAM" id="MobiDB-lite"/>
    </source>
</evidence>
<feature type="region of interest" description="Disordered" evidence="7">
    <location>
        <begin position="260"/>
        <end position="292"/>
    </location>
</feature>
<feature type="transmembrane region" description="Helical" evidence="8">
    <location>
        <begin position="45"/>
        <end position="64"/>
    </location>
</feature>
<feature type="transmembrane region" description="Helical" evidence="8">
    <location>
        <begin position="202"/>
        <end position="220"/>
    </location>
</feature>
<dbReference type="EMBL" id="QWIJ01000508">
    <property type="protein sequence ID" value="RMX81527.1"/>
    <property type="molecule type" value="Genomic_DNA"/>
</dbReference>
<evidence type="ECO:0000256" key="8">
    <source>
        <dbReference type="SAM" id="Phobius"/>
    </source>
</evidence>
<comment type="subcellular location">
    <subcellularLocation>
        <location evidence="1">Membrane</location>
        <topology evidence="1">Multi-pass membrane protein</topology>
    </subcellularLocation>
</comment>
<dbReference type="InterPro" id="IPR010729">
    <property type="entry name" value="Ribosomal_uL29_mit"/>
</dbReference>
<dbReference type="SUPFAM" id="SSF103473">
    <property type="entry name" value="MFS general substrate transporter"/>
    <property type="match status" value="1"/>
</dbReference>
<feature type="transmembrane region" description="Helical" evidence="8">
    <location>
        <begin position="166"/>
        <end position="190"/>
    </location>
</feature>
<gene>
    <name evidence="9" type="ORF">D0869_06741</name>
</gene>
<sequence>TNALSRTISRESQRTAQQALAKQRRLRIPNPLNALHLLLEKDVSLLLFYNSIVYCAFYDVMASAPDLLERIYGYDALQIGLCFLPFGVGCLLAPSLAGKLMDWNFRRTAKKIGYEIVKGKANDLRNFPLERVRISVALPMVFVGDAALLCYGWVMHVETNLAAPLVLMFIIGLALTGAFNAMNVMLVDLYPLSPATATSANNLVRCLMGAGATVAVIYMIDAMGRGWCFTFVAGVVAALSPILWVLEVWGPEWREQRRRRVEQAKAKEDADEQDANQNTPVPLDATAVEDEREKSQRVFPDHLVLSIASSPPTTPAAKLLGPERALDAGADFALVQTSSRATAVPPVFLLPAFATTQTASFSSSQPSRARKDGNPGRGNSAMRHSGLSKKQRLTVKLENLPQPVRDPAKRSSVKVDEDHPLYAFLPDTNPRAALRTPSQLMEHGRAWTLAELRNKDWDDLHRLYWMCVKERNQIATEQEERKRIERMGYSAGGGSIYGDHESGLRDTEVRKTMYAIRGALRERWYTWENARVEGMEDEEVDLYADLEKGERAYLPRQASEDVQLGSEDDQRTDPSTLPQPEATRPDARA</sequence>
<protein>
    <recommendedName>
        <fullName evidence="6">54S ribosomal protein L4, mitochondrial</fullName>
    </recommendedName>
</protein>
<keyword evidence="4 8" id="KW-1133">Transmembrane helix</keyword>
<name>A0A3M6WSI7_HORWE</name>
<dbReference type="GO" id="GO:0006412">
    <property type="term" value="P:translation"/>
    <property type="evidence" value="ECO:0007669"/>
    <property type="project" value="InterPro"/>
</dbReference>
<dbReference type="PANTHER" id="PTHR23502">
    <property type="entry name" value="MAJOR FACILITATOR SUPERFAMILY"/>
    <property type="match status" value="1"/>
</dbReference>
<dbReference type="Gene3D" id="1.20.1250.20">
    <property type="entry name" value="MFS general substrate transporter like domains"/>
    <property type="match status" value="1"/>
</dbReference>
<dbReference type="InterPro" id="IPR038340">
    <property type="entry name" value="MRP-L47_sf"/>
</dbReference>
<keyword evidence="3 8" id="KW-0812">Transmembrane</keyword>
<feature type="compositionally biased region" description="Low complexity" evidence="7">
    <location>
        <begin position="358"/>
        <end position="367"/>
    </location>
</feature>
<dbReference type="Pfam" id="PF07690">
    <property type="entry name" value="MFS_1"/>
    <property type="match status" value="1"/>
</dbReference>
<evidence type="ECO:0000256" key="2">
    <source>
        <dbReference type="ARBA" id="ARBA00022448"/>
    </source>
</evidence>
<proteinExistence type="predicted"/>
<reference evidence="9 10" key="1">
    <citation type="journal article" date="2018" name="BMC Genomics">
        <title>Genomic evidence for intraspecific hybridization in a clonal and extremely halotolerant yeast.</title>
        <authorList>
            <person name="Gostincar C."/>
            <person name="Stajich J.E."/>
            <person name="Zupancic J."/>
            <person name="Zalar P."/>
            <person name="Gunde-Cimerman N."/>
        </authorList>
    </citation>
    <scope>NUCLEOTIDE SEQUENCE [LARGE SCALE GENOMIC DNA]</scope>
    <source>
        <strain evidence="9 10">EXF-6656</strain>
    </source>
</reference>
<feature type="region of interest" description="Disordered" evidence="7">
    <location>
        <begin position="553"/>
        <end position="589"/>
    </location>
</feature>
<comment type="caution">
    <text evidence="9">The sequence shown here is derived from an EMBL/GenBank/DDBJ whole genome shotgun (WGS) entry which is preliminary data.</text>
</comment>
<dbReference type="PANTHER" id="PTHR23502:SF51">
    <property type="entry name" value="QUINIDINE RESISTANCE PROTEIN 1-RELATED"/>
    <property type="match status" value="1"/>
</dbReference>
<evidence type="ECO:0000256" key="3">
    <source>
        <dbReference type="ARBA" id="ARBA00022692"/>
    </source>
</evidence>
<keyword evidence="2" id="KW-0813">Transport</keyword>
<evidence type="ECO:0000256" key="4">
    <source>
        <dbReference type="ARBA" id="ARBA00022989"/>
    </source>
</evidence>
<evidence type="ECO:0000256" key="5">
    <source>
        <dbReference type="ARBA" id="ARBA00023136"/>
    </source>
</evidence>
<evidence type="ECO:0000313" key="10">
    <source>
        <dbReference type="Proteomes" id="UP000281245"/>
    </source>
</evidence>
<evidence type="ECO:0000313" key="9">
    <source>
        <dbReference type="EMBL" id="RMX81527.1"/>
    </source>
</evidence>
<feature type="non-terminal residue" evidence="9">
    <location>
        <position position="1"/>
    </location>
</feature>
<dbReference type="OrthoDB" id="270763at2759"/>
<dbReference type="GO" id="GO:0005761">
    <property type="term" value="C:mitochondrial ribosome"/>
    <property type="evidence" value="ECO:0007669"/>
    <property type="project" value="InterPro"/>
</dbReference>
<feature type="transmembrane region" description="Helical" evidence="8">
    <location>
        <begin position="134"/>
        <end position="154"/>
    </location>
</feature>
<dbReference type="GO" id="GO:0022857">
    <property type="term" value="F:transmembrane transporter activity"/>
    <property type="evidence" value="ECO:0007669"/>
    <property type="project" value="InterPro"/>
</dbReference>
<feature type="transmembrane region" description="Helical" evidence="8">
    <location>
        <begin position="226"/>
        <end position="250"/>
    </location>
</feature>
<dbReference type="GO" id="GO:0005886">
    <property type="term" value="C:plasma membrane"/>
    <property type="evidence" value="ECO:0007669"/>
    <property type="project" value="TreeGrafter"/>
</dbReference>
<dbReference type="InterPro" id="IPR036259">
    <property type="entry name" value="MFS_trans_sf"/>
</dbReference>